<dbReference type="InterPro" id="IPR038177">
    <property type="entry name" value="IAT_beta_sf"/>
</dbReference>
<name>A0A4Q9JW67_9BACT</name>
<evidence type="ECO:0000313" key="1">
    <source>
        <dbReference type="EMBL" id="TBR81087.1"/>
    </source>
</evidence>
<proteinExistence type="predicted"/>
<dbReference type="RefSeq" id="WP_131165807.1">
    <property type="nucleotide sequence ID" value="NZ_QPGP01000005.1"/>
</dbReference>
<organism evidence="1 2">
    <name type="scientific">Campylobacter novaezeelandiae</name>
    <dbReference type="NCBI Taxonomy" id="2267891"/>
    <lineage>
        <taxon>Bacteria</taxon>
        <taxon>Pseudomonadati</taxon>
        <taxon>Campylobacterota</taxon>
        <taxon>Epsilonproteobacteria</taxon>
        <taxon>Campylobacterales</taxon>
        <taxon>Campylobacteraceae</taxon>
        <taxon>Campylobacter</taxon>
    </lineage>
</organism>
<gene>
    <name evidence="1" type="ORF">DU473_04605</name>
</gene>
<sequence>MKKIFLILIICIINVLAESNIHSQWKKFDFNISQKKIKTPEYNVNFKDSFNSLLSNFLENKNGIDKTWGDLNFNDENLAIKNLNSLYEYKNVSLLFQKELYMSEDNYNYSGGLINRYKQDNFLIGINSFIDRKKDQKDVSFGGEIGYGNFLKAYTNYYYFDQIRRNIQLGVSFTIPNYDYFYFDINKNEENVDYKISYSPYSIFNLNFIFRELDQNEDKILQLGFKIDLNKSFLKQLKKNNNIFEEVQRYDFLKR</sequence>
<protein>
    <submittedName>
        <fullName evidence="1">Uncharacterized protein</fullName>
    </submittedName>
</protein>
<dbReference type="Gene3D" id="2.40.160.160">
    <property type="entry name" value="Inverse autotransporter, beta-domain"/>
    <property type="match status" value="1"/>
</dbReference>
<keyword evidence="2" id="KW-1185">Reference proteome</keyword>
<reference evidence="1 2" key="1">
    <citation type="submission" date="2018-07" db="EMBL/GenBank/DDBJ databases">
        <title>Campylobacter zealandensis sp. nov., isolated from birds and water in New Zealand.</title>
        <authorList>
            <person name="Wilkinson D.A."/>
            <person name="Biggs P.J."/>
            <person name="French N.P."/>
            <person name="Midwinter A.C."/>
        </authorList>
    </citation>
    <scope>NUCLEOTIDE SEQUENCE [LARGE SCALE GENOMIC DNA]</scope>
    <source>
        <strain evidence="1 2">B423b</strain>
    </source>
</reference>
<dbReference type="Proteomes" id="UP000292583">
    <property type="component" value="Unassembled WGS sequence"/>
</dbReference>
<dbReference type="AlphaFoldDB" id="A0A4Q9JW67"/>
<dbReference type="OrthoDB" id="5353816at2"/>
<evidence type="ECO:0000313" key="2">
    <source>
        <dbReference type="Proteomes" id="UP000292583"/>
    </source>
</evidence>
<accession>A0A4Q9JW67</accession>
<comment type="caution">
    <text evidence="1">The sequence shown here is derived from an EMBL/GenBank/DDBJ whole genome shotgun (WGS) entry which is preliminary data.</text>
</comment>
<dbReference type="EMBL" id="QPGR01000007">
    <property type="protein sequence ID" value="TBR81087.1"/>
    <property type="molecule type" value="Genomic_DNA"/>
</dbReference>